<comment type="subunit">
    <text evidence="2">The accessory proteins ExbB and ExbD seem to form a complex with TonB.</text>
</comment>
<dbReference type="OrthoDB" id="9805133at2"/>
<keyword evidence="16" id="KW-1185">Reference proteome</keyword>
<proteinExistence type="inferred from homology"/>
<reference evidence="16" key="1">
    <citation type="submission" date="2015-06" db="EMBL/GenBank/DDBJ databases">
        <authorList>
            <person name="Lim Y.L."/>
            <person name="Ee R."/>
            <person name="Yong D."/>
            <person name="How K.Y."/>
            <person name="Yin W.F."/>
            <person name="Chan K.G."/>
        </authorList>
    </citation>
    <scope>NUCLEOTIDE SEQUENCE [LARGE SCALE GENOMIC DNA]</scope>
    <source>
        <strain evidence="16">DSM 25325</strain>
    </source>
</reference>
<dbReference type="STRING" id="445709.ABW99_02675"/>
<evidence type="ECO:0000256" key="3">
    <source>
        <dbReference type="ARBA" id="ARBA00022093"/>
    </source>
</evidence>
<dbReference type="InterPro" id="IPR050790">
    <property type="entry name" value="ExbB/TolQ_transport"/>
</dbReference>
<accession>A0A0G3ERF5</accession>
<dbReference type="Proteomes" id="UP000036700">
    <property type="component" value="Chromosome"/>
</dbReference>
<evidence type="ECO:0000256" key="8">
    <source>
        <dbReference type="ARBA" id="ARBA00022927"/>
    </source>
</evidence>
<evidence type="ECO:0000256" key="4">
    <source>
        <dbReference type="ARBA" id="ARBA00022448"/>
    </source>
</evidence>
<evidence type="ECO:0000256" key="2">
    <source>
        <dbReference type="ARBA" id="ARBA00011471"/>
    </source>
</evidence>
<evidence type="ECO:0000256" key="7">
    <source>
        <dbReference type="ARBA" id="ARBA00022692"/>
    </source>
</evidence>
<comment type="similarity">
    <text evidence="12">Belongs to the exbB/tolQ family.</text>
</comment>
<dbReference type="PANTHER" id="PTHR30625:SF14">
    <property type="entry name" value="BIOPOLYMER TRANSPORT PROTEIN EXBB"/>
    <property type="match status" value="1"/>
</dbReference>
<evidence type="ECO:0000256" key="1">
    <source>
        <dbReference type="ARBA" id="ARBA00004429"/>
    </source>
</evidence>
<comment type="subcellular location">
    <subcellularLocation>
        <location evidence="1">Cell inner membrane</location>
        <topology evidence="1">Multi-pass membrane protein</topology>
    </subcellularLocation>
    <subcellularLocation>
        <location evidence="12">Membrane</location>
        <topology evidence="12">Multi-pass membrane protein</topology>
    </subcellularLocation>
</comment>
<feature type="transmembrane region" description="Helical" evidence="13">
    <location>
        <begin position="172"/>
        <end position="193"/>
    </location>
</feature>
<protein>
    <recommendedName>
        <fullName evidence="3">Biopolymer transport protein ExbB</fullName>
    </recommendedName>
</protein>
<comment type="function">
    <text evidence="11">Involved in the TonB-dependent energy-dependent transport of various receptor-bound substrates. Protects ExbD from proteolytic degradation and functionally stabilizes TonB.</text>
</comment>
<dbReference type="PATRIC" id="fig|445709.3.peg.581"/>
<dbReference type="Pfam" id="PF01618">
    <property type="entry name" value="MotA_ExbB"/>
    <property type="match status" value="1"/>
</dbReference>
<evidence type="ECO:0000313" key="16">
    <source>
        <dbReference type="Proteomes" id="UP000036700"/>
    </source>
</evidence>
<evidence type="ECO:0000313" key="15">
    <source>
        <dbReference type="EMBL" id="AKJ67296.1"/>
    </source>
</evidence>
<feature type="transmembrane region" description="Helical" evidence="13">
    <location>
        <begin position="137"/>
        <end position="160"/>
    </location>
</feature>
<feature type="transmembrane region" description="Helical" evidence="13">
    <location>
        <begin position="15"/>
        <end position="37"/>
    </location>
</feature>
<dbReference type="PANTHER" id="PTHR30625">
    <property type="entry name" value="PROTEIN TOLQ"/>
    <property type="match status" value="1"/>
</dbReference>
<keyword evidence="5" id="KW-1003">Cell membrane</keyword>
<dbReference type="AlphaFoldDB" id="A0A0G3ERF5"/>
<feature type="domain" description="MotA/TolQ/ExbB proton channel" evidence="14">
    <location>
        <begin position="98"/>
        <end position="203"/>
    </location>
</feature>
<evidence type="ECO:0000256" key="10">
    <source>
        <dbReference type="ARBA" id="ARBA00023136"/>
    </source>
</evidence>
<sequence length="245" mass="26368">MQQYGLINVWQSGDWVIRFILVFLFSMSIVSWTVTIAKGFSNRRLKRLGLAAQKRFWAARSIDGGIEALGNDANNPYRNLAIAAREASEQKDQPMLQGDRNGSEWVAYCVRNALDEQVAHLQNGLAVLASIGSTSPFVGLFGTVWGIYHALVAIGVSGQVGLDHVAGPVGEALVTTAIGLFVAIPAVLGYNYVARGNKNVAQKLMRFSYQLHVFHVTGSKSERTQPTAASSAGSADCKRVGALTA</sequence>
<evidence type="ECO:0000256" key="6">
    <source>
        <dbReference type="ARBA" id="ARBA00022519"/>
    </source>
</evidence>
<keyword evidence="4 12" id="KW-0813">Transport</keyword>
<evidence type="ECO:0000256" key="9">
    <source>
        <dbReference type="ARBA" id="ARBA00022989"/>
    </source>
</evidence>
<dbReference type="RefSeq" id="WP_047212832.1">
    <property type="nucleotide sequence ID" value="NZ_CP011568.3"/>
</dbReference>
<dbReference type="InterPro" id="IPR002898">
    <property type="entry name" value="MotA_ExbB_proton_chnl"/>
</dbReference>
<dbReference type="EMBL" id="CP011568">
    <property type="protein sequence ID" value="AKJ67296.1"/>
    <property type="molecule type" value="Genomic_DNA"/>
</dbReference>
<keyword evidence="9 13" id="KW-1133">Transmembrane helix</keyword>
<dbReference type="KEGG" id="ptx:ABW99_02675"/>
<evidence type="ECO:0000256" key="13">
    <source>
        <dbReference type="SAM" id="Phobius"/>
    </source>
</evidence>
<keyword evidence="10 13" id="KW-0472">Membrane</keyword>
<evidence type="ECO:0000256" key="11">
    <source>
        <dbReference type="ARBA" id="ARBA00024816"/>
    </source>
</evidence>
<dbReference type="GO" id="GO:0017038">
    <property type="term" value="P:protein import"/>
    <property type="evidence" value="ECO:0007669"/>
    <property type="project" value="TreeGrafter"/>
</dbReference>
<name>A0A0G3ERF5_9BURK</name>
<keyword evidence="7 13" id="KW-0812">Transmembrane</keyword>
<evidence type="ECO:0000256" key="12">
    <source>
        <dbReference type="RuleBase" id="RU004057"/>
    </source>
</evidence>
<evidence type="ECO:0000256" key="5">
    <source>
        <dbReference type="ARBA" id="ARBA00022475"/>
    </source>
</evidence>
<evidence type="ECO:0000259" key="14">
    <source>
        <dbReference type="Pfam" id="PF01618"/>
    </source>
</evidence>
<dbReference type="GO" id="GO:0005886">
    <property type="term" value="C:plasma membrane"/>
    <property type="evidence" value="ECO:0007669"/>
    <property type="project" value="UniProtKB-SubCell"/>
</dbReference>
<keyword evidence="8 12" id="KW-0653">Protein transport</keyword>
<gene>
    <name evidence="15" type="ORF">ABW99_02675</name>
</gene>
<organism evidence="15 16">
    <name type="scientific">Pandoraea thiooxydans</name>
    <dbReference type="NCBI Taxonomy" id="445709"/>
    <lineage>
        <taxon>Bacteria</taxon>
        <taxon>Pseudomonadati</taxon>
        <taxon>Pseudomonadota</taxon>
        <taxon>Betaproteobacteria</taxon>
        <taxon>Burkholderiales</taxon>
        <taxon>Burkholderiaceae</taxon>
        <taxon>Pandoraea</taxon>
    </lineage>
</organism>
<keyword evidence="6" id="KW-0997">Cell inner membrane</keyword>